<dbReference type="Proteomes" id="UP000799424">
    <property type="component" value="Unassembled WGS sequence"/>
</dbReference>
<dbReference type="AlphaFoldDB" id="A0A6A7AAP0"/>
<name>A0A6A7AAP0_9PLEO</name>
<dbReference type="EMBL" id="MU006219">
    <property type="protein sequence ID" value="KAF2830332.1"/>
    <property type="molecule type" value="Genomic_DNA"/>
</dbReference>
<feature type="region of interest" description="Disordered" evidence="1">
    <location>
        <begin position="639"/>
        <end position="661"/>
    </location>
</feature>
<keyword evidence="3" id="KW-1185">Reference proteome</keyword>
<proteinExistence type="predicted"/>
<feature type="compositionally biased region" description="Polar residues" evidence="1">
    <location>
        <begin position="642"/>
        <end position="661"/>
    </location>
</feature>
<evidence type="ECO:0000313" key="3">
    <source>
        <dbReference type="Proteomes" id="UP000799424"/>
    </source>
</evidence>
<feature type="compositionally biased region" description="Acidic residues" evidence="1">
    <location>
        <begin position="584"/>
        <end position="593"/>
    </location>
</feature>
<sequence>MASYRFSRSGIALAATFVAVAGGIKIAYNISKATKSTSSKSIESTLLKIKSHVTISSLSSYRYKWASAVAVATGTHNPLQRGPKLIGWYKDAVYEQEFGLRGVLEHSVAVEKHLNDEFYRHVPRSMGAPCNIAFNVEPRMVHSVRHLVKEVQIDYGGMSLTDFKALVRKKLKQFAPRSHWLAIAQYAHGDEPCEPRAHQLRITQYAHCHEEEEPEYLDFPTPDTTRKDVWEKHYALLQDVVAACSDSNAPQAKVIFWEIFEVLRGDTPAEYASRLLDLLVYDPIDVSEEDSRQISQKYCIKPLKFVTPGHIKYMLDVDVAPHKEPSYTARIWLRDNAPRWIERPYDHHPQAWKGRGFPSAVPRKIVWEFFDAQGKQHDTLLPIEQVLAQCYYTRASTARYCIGLVEDGESYPEKSGEYPEGRDGFFQDELEAALTFSWETLLKEKHKHMSYSAIQKWIKLNPKEGERYIYNREVGKKFWKANPAQKKFWLDNDMAEFRKATWPDFSANVDTYEEQHRLKKKLGACIKTEISPRDAAILKDEAALKAHGKWLKPAPCWEDWIAERRARERRAEEKLEALRLAAAGEDDDDDDEGYLPPGDTPLVEQGRVAASGDGVKIAPHPGFAHHALQNKENLAACKDSLSPASKKSSGDPSVAQSSNTAHQDADIDLAQIGQKQYEQWKSSGQQHGAPPGIAPRPCVASPTPTPGFTTNPPHKSILLAALKNIIPQHTTFLPPLPQLSSPTYLSHFVPQHVTPSPSIPHHLTITRPSAPVNVNALDFHENEQIFLAYTRTEGDMRDKPPPPKRLSSVAGTMIFRGRSRRMRGVGRRWRIRRRCGLGLMFWGF</sequence>
<feature type="region of interest" description="Disordered" evidence="1">
    <location>
        <begin position="581"/>
        <end position="605"/>
    </location>
</feature>
<evidence type="ECO:0000256" key="1">
    <source>
        <dbReference type="SAM" id="MobiDB-lite"/>
    </source>
</evidence>
<dbReference type="OrthoDB" id="10369563at2759"/>
<protein>
    <submittedName>
        <fullName evidence="2">Uncharacterized protein</fullName>
    </submittedName>
</protein>
<accession>A0A6A7AAP0</accession>
<gene>
    <name evidence="2" type="ORF">CC86DRAFT_452786</name>
</gene>
<organism evidence="2 3">
    <name type="scientific">Ophiobolus disseminans</name>
    <dbReference type="NCBI Taxonomy" id="1469910"/>
    <lineage>
        <taxon>Eukaryota</taxon>
        <taxon>Fungi</taxon>
        <taxon>Dikarya</taxon>
        <taxon>Ascomycota</taxon>
        <taxon>Pezizomycotina</taxon>
        <taxon>Dothideomycetes</taxon>
        <taxon>Pleosporomycetidae</taxon>
        <taxon>Pleosporales</taxon>
        <taxon>Pleosporineae</taxon>
        <taxon>Phaeosphaeriaceae</taxon>
        <taxon>Ophiobolus</taxon>
    </lineage>
</organism>
<reference evidence="2" key="1">
    <citation type="journal article" date="2020" name="Stud. Mycol.">
        <title>101 Dothideomycetes genomes: a test case for predicting lifestyles and emergence of pathogens.</title>
        <authorList>
            <person name="Haridas S."/>
            <person name="Albert R."/>
            <person name="Binder M."/>
            <person name="Bloem J."/>
            <person name="Labutti K."/>
            <person name="Salamov A."/>
            <person name="Andreopoulos B."/>
            <person name="Baker S."/>
            <person name="Barry K."/>
            <person name="Bills G."/>
            <person name="Bluhm B."/>
            <person name="Cannon C."/>
            <person name="Castanera R."/>
            <person name="Culley D."/>
            <person name="Daum C."/>
            <person name="Ezra D."/>
            <person name="Gonzalez J."/>
            <person name="Henrissat B."/>
            <person name="Kuo A."/>
            <person name="Liang C."/>
            <person name="Lipzen A."/>
            <person name="Lutzoni F."/>
            <person name="Magnuson J."/>
            <person name="Mondo S."/>
            <person name="Nolan M."/>
            <person name="Ohm R."/>
            <person name="Pangilinan J."/>
            <person name="Park H.-J."/>
            <person name="Ramirez L."/>
            <person name="Alfaro M."/>
            <person name="Sun H."/>
            <person name="Tritt A."/>
            <person name="Yoshinaga Y."/>
            <person name="Zwiers L.-H."/>
            <person name="Turgeon B."/>
            <person name="Goodwin S."/>
            <person name="Spatafora J."/>
            <person name="Crous P."/>
            <person name="Grigoriev I."/>
        </authorList>
    </citation>
    <scope>NUCLEOTIDE SEQUENCE</scope>
    <source>
        <strain evidence="2">CBS 113818</strain>
    </source>
</reference>
<evidence type="ECO:0000313" key="2">
    <source>
        <dbReference type="EMBL" id="KAF2830332.1"/>
    </source>
</evidence>